<dbReference type="Proteomes" id="UP000195437">
    <property type="component" value="Chromosome"/>
</dbReference>
<name>A0A1Y0IVV2_9BACL</name>
<dbReference type="InterPro" id="IPR029058">
    <property type="entry name" value="AB_hydrolase_fold"/>
</dbReference>
<dbReference type="PANTHER" id="PTHR11487">
    <property type="entry name" value="THIOESTERASE"/>
    <property type="match status" value="1"/>
</dbReference>
<dbReference type="GO" id="GO:0016788">
    <property type="term" value="F:hydrolase activity, acting on ester bonds"/>
    <property type="evidence" value="ECO:0007669"/>
    <property type="project" value="UniProtKB-ARBA"/>
</dbReference>
<dbReference type="Pfam" id="PF00975">
    <property type="entry name" value="Thioesterase"/>
    <property type="match status" value="1"/>
</dbReference>
<evidence type="ECO:0000313" key="9">
    <source>
        <dbReference type="Proteomes" id="UP000195437"/>
    </source>
</evidence>
<keyword evidence="9" id="KW-1185">Reference proteome</keyword>
<dbReference type="FunFam" id="3.40.50.1820:FF:000153">
    <property type="entry name" value="Surfactin synthase thioesterase subunit"/>
    <property type="match status" value="1"/>
</dbReference>
<keyword evidence="3" id="KW-0378">Hydrolase</keyword>
<dbReference type="InterPro" id="IPR012223">
    <property type="entry name" value="TEII"/>
</dbReference>
<dbReference type="KEGG" id="tum:CBW65_23315"/>
<dbReference type="RefSeq" id="WP_087458950.1">
    <property type="nucleotide sequence ID" value="NZ_CP021434.1"/>
</dbReference>
<keyword evidence="6" id="KW-0275">Fatty acid biosynthesis</keyword>
<dbReference type="EMBL" id="CP021434">
    <property type="protein sequence ID" value="ARU63615.1"/>
    <property type="molecule type" value="Genomic_DNA"/>
</dbReference>
<dbReference type="InterPro" id="IPR001031">
    <property type="entry name" value="Thioesterase"/>
</dbReference>
<evidence type="ECO:0000256" key="1">
    <source>
        <dbReference type="ARBA" id="ARBA00007169"/>
    </source>
</evidence>
<comment type="similarity">
    <text evidence="1">Belongs to the thioesterase family.</text>
</comment>
<keyword evidence="5" id="KW-0443">Lipid metabolism</keyword>
<evidence type="ECO:0000259" key="7">
    <source>
        <dbReference type="Pfam" id="PF00975"/>
    </source>
</evidence>
<evidence type="ECO:0000256" key="6">
    <source>
        <dbReference type="ARBA" id="ARBA00023160"/>
    </source>
</evidence>
<evidence type="ECO:0000256" key="4">
    <source>
        <dbReference type="ARBA" id="ARBA00022832"/>
    </source>
</evidence>
<feature type="domain" description="Thioesterase" evidence="7">
    <location>
        <begin position="24"/>
        <end position="242"/>
    </location>
</feature>
<dbReference type="GO" id="GO:0006633">
    <property type="term" value="P:fatty acid biosynthetic process"/>
    <property type="evidence" value="ECO:0007669"/>
    <property type="project" value="UniProtKB-KW"/>
</dbReference>
<keyword evidence="2" id="KW-0444">Lipid biosynthesis</keyword>
<evidence type="ECO:0000256" key="2">
    <source>
        <dbReference type="ARBA" id="ARBA00022516"/>
    </source>
</evidence>
<protein>
    <recommendedName>
        <fullName evidence="7">Thioesterase domain-containing protein</fullName>
    </recommendedName>
</protein>
<evidence type="ECO:0000256" key="5">
    <source>
        <dbReference type="ARBA" id="ARBA00023098"/>
    </source>
</evidence>
<reference evidence="9" key="1">
    <citation type="submission" date="2017-05" db="EMBL/GenBank/DDBJ databases">
        <authorList>
            <person name="Sung H."/>
        </authorList>
    </citation>
    <scope>NUCLEOTIDE SEQUENCE [LARGE SCALE GENOMIC DNA]</scope>
    <source>
        <strain evidence="9">AR23208</strain>
    </source>
</reference>
<dbReference type="PANTHER" id="PTHR11487:SF0">
    <property type="entry name" value="S-ACYL FATTY ACID SYNTHASE THIOESTERASE, MEDIUM CHAIN"/>
    <property type="match status" value="1"/>
</dbReference>
<evidence type="ECO:0000313" key="8">
    <source>
        <dbReference type="EMBL" id="ARU63615.1"/>
    </source>
</evidence>
<dbReference type="AlphaFoldDB" id="A0A1Y0IVV2"/>
<sequence length="259" mass="29923">MTTMRPAADKWMARQKLKPNARLRLFCFPYAGGSAAIYRGWQEEMPAEIDVCPVQLPGRESRLLEEPFTHIEPMVKALVEALKPHMDRPFAFFGHSMGALIAFELSRELRRQKLGLEPLHLFVSGRGAPQRKIERDPVHKLPHDQFVQRLRNLNGTPEAVLQNEELMELLLPILRADFEVNETYEYQDEAKLHIPIHCFGGTGDVDISLEKHDAWRDQTTEAFQLKMFEGDHFFLNNPAIRQDLLQDLSAELKRIVNLF</sequence>
<organism evidence="8 9">
    <name type="scientific">Tumebacillus avium</name>
    <dbReference type="NCBI Taxonomy" id="1903704"/>
    <lineage>
        <taxon>Bacteria</taxon>
        <taxon>Bacillati</taxon>
        <taxon>Bacillota</taxon>
        <taxon>Bacilli</taxon>
        <taxon>Bacillales</taxon>
        <taxon>Alicyclobacillaceae</taxon>
        <taxon>Tumebacillus</taxon>
    </lineage>
</organism>
<gene>
    <name evidence="8" type="ORF">CBW65_23315</name>
</gene>
<accession>A0A1Y0IVV2</accession>
<dbReference type="Gene3D" id="3.40.50.1820">
    <property type="entry name" value="alpha/beta hydrolase"/>
    <property type="match status" value="1"/>
</dbReference>
<evidence type="ECO:0000256" key="3">
    <source>
        <dbReference type="ARBA" id="ARBA00022801"/>
    </source>
</evidence>
<dbReference type="OrthoDB" id="2213423at2"/>
<dbReference type="SUPFAM" id="SSF53474">
    <property type="entry name" value="alpha/beta-Hydrolases"/>
    <property type="match status" value="1"/>
</dbReference>
<proteinExistence type="inferred from homology"/>
<keyword evidence="4" id="KW-0276">Fatty acid metabolism</keyword>